<protein>
    <submittedName>
        <fullName evidence="7">Divergent protein kinase domain 2A</fullName>
    </submittedName>
</protein>
<dbReference type="InterPro" id="IPR020519">
    <property type="entry name" value="DIPK2A/B"/>
</dbReference>
<comment type="subcellular location">
    <subcellularLocation>
        <location evidence="1">Secreted</location>
    </subcellularLocation>
</comment>
<evidence type="ECO:0000256" key="2">
    <source>
        <dbReference type="ARBA" id="ARBA00006338"/>
    </source>
</evidence>
<feature type="region of interest" description="Disordered" evidence="5">
    <location>
        <begin position="1"/>
        <end position="236"/>
    </location>
</feature>
<proteinExistence type="inferred from homology"/>
<evidence type="ECO:0000256" key="5">
    <source>
        <dbReference type="SAM" id="MobiDB-lite"/>
    </source>
</evidence>
<dbReference type="InterPro" id="IPR022049">
    <property type="entry name" value="FAM69_kinase_dom"/>
</dbReference>
<keyword evidence="3" id="KW-0964">Secreted</keyword>
<evidence type="ECO:0000256" key="1">
    <source>
        <dbReference type="ARBA" id="ARBA00004613"/>
    </source>
</evidence>
<feature type="compositionally biased region" description="Low complexity" evidence="5">
    <location>
        <begin position="21"/>
        <end position="35"/>
    </location>
</feature>
<dbReference type="PANTHER" id="PTHR32073">
    <property type="entry name" value="GH11358P"/>
    <property type="match status" value="1"/>
</dbReference>
<reference evidence="7" key="1">
    <citation type="submission" date="2018-10" db="EMBL/GenBank/DDBJ databases">
        <title>De novo assembly of a Great Dane genome.</title>
        <authorList>
            <person name="Kidd J.M."/>
            <person name="Pendleton A.L."/>
            <person name="Shen F."/>
            <person name="Emery S."/>
        </authorList>
    </citation>
    <scope>NUCLEOTIDE SEQUENCE [LARGE SCALE GENOMIC DNA]</scope>
    <source>
        <strain evidence="7">Great Dane</strain>
    </source>
</reference>
<name>A0A8C0QFN0_CANLF</name>
<evidence type="ECO:0000259" key="6">
    <source>
        <dbReference type="Pfam" id="PF12260"/>
    </source>
</evidence>
<evidence type="ECO:0000256" key="4">
    <source>
        <dbReference type="ARBA" id="ARBA00022729"/>
    </source>
</evidence>
<feature type="region of interest" description="Disordered" evidence="5">
    <location>
        <begin position="258"/>
        <end position="419"/>
    </location>
</feature>
<accession>A0A8C0QFN0</accession>
<sequence>EASADNNRRQGRGPQRVPTFPAQARPRPGGARPPGSAKSRRARPALAPPPGARPAPSPAPRGAPRPQPRPPARAAPARGPRRTLPRPLRLPRRAQSRGERAASADSSLSPLPPHRTVSVTARERPPQEASAVIKDELRSQSRFSARPRQLLPPPGARARAPPPRSGPRKPPPRARAYAFRAARDALAPPRSPAPCPRPPAPARARARLPPSGEPARTNPGVRRQGRAGASSSPPSYTVATFRCETFQLLFPFRESLFLAPRRPRSPHRRPPPPPPPPLPRPERAVRVRARAAVGSPRSLPPPPGPALYNLVGVREAPPESEGGELGGGSSRVVETSGGGKWQPARVGSCPLPAFPPHTPTPPAACRPGPRPGPAPRTRAPRPAPSLARGPCRSLPGSRRGGGARGVPSPSGCVRTGGGRRAAGGMWRLVPPKLGRLSRSLKLAALGSLLVLMVLHSPSLLASWQRNELADRRFLQLNKCPACFGTSWCRRFLNGQVVFEAWGRLRLLDFLNVKNVYFAQYGEPREGGRRRVVLKRLGSQRELAQLDQSICKRATGRPRCDLLQAMPRTEFARLNGDVRLLTPEAVEGWSDLVHCPSQRLLDRLVRRYAETKDSGSFLLRNLKDSERMQLLLTLAFNPEPLVLQSFPSDEGWPFAKYLGACGRMVAVNYVGEELWSYFNAPWEKRVDLAWQLMEIAEQLTNNDFEFALYLLDVSFDNFAVGPRDGKVIIVDAENVLVADKRLIRQSCYNHLFVASSVPSPQVAVSQINLKTGMCGTKANLMTVIRRLAYHFQKKFFVLVQLWTTITTLFVRTSYPDMPPGVALLEDFFMIHQVKLPKMAV</sequence>
<evidence type="ECO:0000313" key="7">
    <source>
        <dbReference type="Ensembl" id="ENSCAFP00040012526.1"/>
    </source>
</evidence>
<gene>
    <name evidence="7" type="primary">DIPK2A</name>
</gene>
<dbReference type="OrthoDB" id="10035316at2759"/>
<feature type="domain" description="FAM69 protein-kinase" evidence="6">
    <location>
        <begin position="631"/>
        <end position="744"/>
    </location>
</feature>
<feature type="compositionally biased region" description="Pro residues" evidence="5">
    <location>
        <begin position="189"/>
        <end position="201"/>
    </location>
</feature>
<evidence type="ECO:0000256" key="3">
    <source>
        <dbReference type="ARBA" id="ARBA00022525"/>
    </source>
</evidence>
<dbReference type="Proteomes" id="UP000694542">
    <property type="component" value="Chromosome 23"/>
</dbReference>
<feature type="compositionally biased region" description="Basic residues" evidence="5">
    <location>
        <begin position="261"/>
        <end position="270"/>
    </location>
</feature>
<feature type="compositionally biased region" description="Pro residues" evidence="5">
    <location>
        <begin position="46"/>
        <end position="73"/>
    </location>
</feature>
<reference evidence="7" key="2">
    <citation type="submission" date="2025-08" db="UniProtKB">
        <authorList>
            <consortium name="Ensembl"/>
        </authorList>
    </citation>
    <scope>IDENTIFICATION</scope>
</reference>
<keyword evidence="4" id="KW-0732">Signal</keyword>
<dbReference type="Pfam" id="PF12260">
    <property type="entry name" value="PIP49_C"/>
    <property type="match status" value="1"/>
</dbReference>
<dbReference type="PANTHER" id="PTHR32073:SF6">
    <property type="entry name" value="DIVERGENT PROTEIN KINASE DOMAIN 2A"/>
    <property type="match status" value="1"/>
</dbReference>
<comment type="similarity">
    <text evidence="2">Belongs to the DIPK family.</text>
</comment>
<feature type="compositionally biased region" description="Low complexity" evidence="5">
    <location>
        <begin position="174"/>
        <end position="188"/>
    </location>
</feature>
<feature type="compositionally biased region" description="Basic residues" evidence="5">
    <location>
        <begin position="79"/>
        <end position="95"/>
    </location>
</feature>
<dbReference type="Ensembl" id="ENSCAFT00040014478.1">
    <property type="protein sequence ID" value="ENSCAFP00040012526.1"/>
    <property type="gene ID" value="ENSCAFG00040007784.1"/>
</dbReference>
<organism evidence="7 8">
    <name type="scientific">Canis lupus familiaris</name>
    <name type="common">Dog</name>
    <name type="synonym">Canis familiaris</name>
    <dbReference type="NCBI Taxonomy" id="9615"/>
    <lineage>
        <taxon>Eukaryota</taxon>
        <taxon>Metazoa</taxon>
        <taxon>Chordata</taxon>
        <taxon>Craniata</taxon>
        <taxon>Vertebrata</taxon>
        <taxon>Euteleostomi</taxon>
        <taxon>Mammalia</taxon>
        <taxon>Eutheria</taxon>
        <taxon>Laurasiatheria</taxon>
        <taxon>Carnivora</taxon>
        <taxon>Caniformia</taxon>
        <taxon>Canidae</taxon>
        <taxon>Canis</taxon>
    </lineage>
</organism>
<dbReference type="AlphaFoldDB" id="A0A8C0QFN0"/>
<evidence type="ECO:0000313" key="8">
    <source>
        <dbReference type="Proteomes" id="UP000694542"/>
    </source>
</evidence>
<dbReference type="GO" id="GO:0005576">
    <property type="term" value="C:extracellular region"/>
    <property type="evidence" value="ECO:0007669"/>
    <property type="project" value="UniProtKB-SubCell"/>
</dbReference>
<feature type="compositionally biased region" description="Pro residues" evidence="5">
    <location>
        <begin position="150"/>
        <end position="165"/>
    </location>
</feature>
<feature type="compositionally biased region" description="Pro residues" evidence="5">
    <location>
        <begin position="352"/>
        <end position="374"/>
    </location>
</feature>